<keyword evidence="1" id="KW-0479">Metal-binding</keyword>
<dbReference type="GO" id="GO:0050667">
    <property type="term" value="P:homocysteine metabolic process"/>
    <property type="evidence" value="ECO:0007669"/>
    <property type="project" value="TreeGrafter"/>
</dbReference>
<gene>
    <name evidence="4" type="ORF">HA271_08250</name>
</gene>
<dbReference type="InterPro" id="IPR036724">
    <property type="entry name" value="Cobalamin-bd_sf"/>
</dbReference>
<dbReference type="GO" id="GO:0046872">
    <property type="term" value="F:metal ion binding"/>
    <property type="evidence" value="ECO:0007669"/>
    <property type="project" value="UniProtKB-KW"/>
</dbReference>
<dbReference type="Pfam" id="PF02607">
    <property type="entry name" value="B12-binding_2"/>
    <property type="match status" value="1"/>
</dbReference>
<dbReference type="PROSITE" id="PS51332">
    <property type="entry name" value="B12_BINDING"/>
    <property type="match status" value="1"/>
</dbReference>
<dbReference type="EMBL" id="DUHE01000234">
    <property type="protein sequence ID" value="HII84805.1"/>
    <property type="molecule type" value="Genomic_DNA"/>
</dbReference>
<dbReference type="PANTHER" id="PTHR45833:SF1">
    <property type="entry name" value="METHIONINE SYNTHASE"/>
    <property type="match status" value="1"/>
</dbReference>
<sequence length="228" mass="25696">MTVFEEESGPFFELAKNYKDALLNVQRNEASRMILKAVEEGMDIKDIYIHVFESSQHEIGRLWQTNKITVAQEHFCTAATQMIMSQLYPYIFRTDKNGRRLVAACAAGEMHEMGVRIVADIFEMEGWDTYYLGANTPNDSILQTIIDLKPDIVALSASIHYNLGAVKDLIKLIRNTPDISNIKIMVGGRPFLLVPELWKKLEADGCPTNAIKALSLADELISSKKQVE</sequence>
<dbReference type="InterPro" id="IPR006158">
    <property type="entry name" value="Cobalamin-bd"/>
</dbReference>
<accession>A0A7J4TK72</accession>
<comment type="caution">
    <text evidence="4">The sequence shown here is derived from an EMBL/GenBank/DDBJ whole genome shotgun (WGS) entry which is preliminary data.</text>
</comment>
<dbReference type="InterPro" id="IPR003759">
    <property type="entry name" value="Cbl-bd_cap"/>
</dbReference>
<dbReference type="GO" id="GO:0005829">
    <property type="term" value="C:cytosol"/>
    <property type="evidence" value="ECO:0007669"/>
    <property type="project" value="TreeGrafter"/>
</dbReference>
<evidence type="ECO:0000313" key="5">
    <source>
        <dbReference type="Proteomes" id="UP000586031"/>
    </source>
</evidence>
<dbReference type="GO" id="GO:0046653">
    <property type="term" value="P:tetrahydrofolate metabolic process"/>
    <property type="evidence" value="ECO:0007669"/>
    <property type="project" value="TreeGrafter"/>
</dbReference>
<feature type="domain" description="B12-binding" evidence="3">
    <location>
        <begin position="98"/>
        <end position="228"/>
    </location>
</feature>
<dbReference type="AlphaFoldDB" id="A0A7J4TK72"/>
<evidence type="ECO:0000259" key="3">
    <source>
        <dbReference type="PROSITE" id="PS51332"/>
    </source>
</evidence>
<dbReference type="Gene3D" id="1.10.1240.10">
    <property type="entry name" value="Methionine synthase domain"/>
    <property type="match status" value="1"/>
</dbReference>
<dbReference type="PANTHER" id="PTHR45833">
    <property type="entry name" value="METHIONINE SYNTHASE"/>
    <property type="match status" value="1"/>
</dbReference>
<dbReference type="InterPro" id="IPR036594">
    <property type="entry name" value="Meth_synthase_dom"/>
</dbReference>
<organism evidence="4 5">
    <name type="scientific">Methanobacterium subterraneum</name>
    <dbReference type="NCBI Taxonomy" id="59277"/>
    <lineage>
        <taxon>Archaea</taxon>
        <taxon>Methanobacteriati</taxon>
        <taxon>Methanobacteriota</taxon>
        <taxon>Methanomada group</taxon>
        <taxon>Methanobacteria</taxon>
        <taxon>Methanobacteriales</taxon>
        <taxon>Methanobacteriaceae</taxon>
        <taxon>Methanobacterium</taxon>
    </lineage>
</organism>
<evidence type="ECO:0000256" key="1">
    <source>
        <dbReference type="ARBA" id="ARBA00022723"/>
    </source>
</evidence>
<proteinExistence type="predicted"/>
<name>A0A7J4TK72_9EURY</name>
<evidence type="ECO:0000256" key="2">
    <source>
        <dbReference type="ARBA" id="ARBA00023285"/>
    </source>
</evidence>
<evidence type="ECO:0000313" key="4">
    <source>
        <dbReference type="EMBL" id="HII84805.1"/>
    </source>
</evidence>
<dbReference type="GO" id="GO:0031419">
    <property type="term" value="F:cobalamin binding"/>
    <property type="evidence" value="ECO:0007669"/>
    <property type="project" value="InterPro"/>
</dbReference>
<dbReference type="Proteomes" id="UP000586031">
    <property type="component" value="Unassembled WGS sequence"/>
</dbReference>
<dbReference type="GO" id="GO:0008705">
    <property type="term" value="F:methionine synthase activity"/>
    <property type="evidence" value="ECO:0007669"/>
    <property type="project" value="TreeGrafter"/>
</dbReference>
<keyword evidence="2" id="KW-0170">Cobalt</keyword>
<dbReference type="Pfam" id="PF02310">
    <property type="entry name" value="B12-binding"/>
    <property type="match status" value="1"/>
</dbReference>
<dbReference type="Gene3D" id="3.40.50.280">
    <property type="entry name" value="Cobalamin-binding domain"/>
    <property type="match status" value="1"/>
</dbReference>
<dbReference type="SUPFAM" id="SSF52242">
    <property type="entry name" value="Cobalamin (vitamin B12)-binding domain"/>
    <property type="match status" value="1"/>
</dbReference>
<reference evidence="5" key="1">
    <citation type="journal article" date="2020" name="bioRxiv">
        <title>A rank-normalized archaeal taxonomy based on genome phylogeny resolves widespread incomplete and uneven classifications.</title>
        <authorList>
            <person name="Rinke C."/>
            <person name="Chuvochina M."/>
            <person name="Mussig A.J."/>
            <person name="Chaumeil P.-A."/>
            <person name="Waite D.W."/>
            <person name="Whitman W.B."/>
            <person name="Parks D.H."/>
            <person name="Hugenholtz P."/>
        </authorList>
    </citation>
    <scope>NUCLEOTIDE SEQUENCE [LARGE SCALE GENOMIC DNA]</scope>
</reference>
<protein>
    <recommendedName>
        <fullName evidence="3">B12-binding domain-containing protein</fullName>
    </recommendedName>
</protein>
<dbReference type="InterPro" id="IPR050554">
    <property type="entry name" value="Met_Synthase/Corrinoid"/>
</dbReference>